<dbReference type="GeneID" id="41959794"/>
<evidence type="ECO:0000256" key="1">
    <source>
        <dbReference type="ARBA" id="ARBA00022679"/>
    </source>
</evidence>
<name>A0A6P8BEB7_PYRGI</name>
<feature type="compositionally biased region" description="Low complexity" evidence="4">
    <location>
        <begin position="450"/>
        <end position="462"/>
    </location>
</feature>
<dbReference type="KEGG" id="pgri:PgNI_04844"/>
<evidence type="ECO:0000256" key="2">
    <source>
        <dbReference type="ARBA" id="ARBA00022723"/>
    </source>
</evidence>
<dbReference type="Proteomes" id="UP000515153">
    <property type="component" value="Unplaced"/>
</dbReference>
<feature type="compositionally biased region" description="Polar residues" evidence="4">
    <location>
        <begin position="426"/>
        <end position="440"/>
    </location>
</feature>
<sequence length="790" mass="87822">MAATTKNHQDCGPMRYQSSIPVPAPLYENTAYPSRFRPRISKHTDVADKACWEACDDFENATGLKLKADSVGCINPVGGNVNALWFPEAIPERLRIISYLSELLFRHDGESICRPGGVELFVSTCFRGPLADLSWAILHVDLTDDAVTPEQFDEVHGPLARFLGSESKQSDHTTKHNAMNTMQARVAIEALEQDERLGKLVIEKWKGIVSVRGQDAFMEHKTLDSYLHVRHYDAGAYSVWSQILFCCDVRLTDEELTGLEPLTWLAFTQMILWHDYCSWDKEAATYLEREEGGSNMSAVQVYMAMYSLDQHAAKDFLLSEIERIEDEYCTRKASYMAECSPAHHITHYIGLIELCMAGNTLWHLSSRRYCPAAPLPRREDMGKVNLSPPDVSEVGMPVNGARSDGGILTPVSSRCGAESLRPFWNNQRTEYTTMTPAETGSDSKKKMNKAKASSSSSSSSSSHHQTMADLLTVAPCAWPAEADEEDILAAYLYTAARPASGARDKLMDALDNWYRVPPEALATIRTIVRIMHNASLMLDDVQDNSPVRRGSPSAHVVFGTAQTTNSASYVIIKCVDLARRRLGDDALSCLLSELGQLHLGQSHDLAWTFHCRAPSMAEYYGHLEQKTGGLFRVAARMMRASATQNRHLDACGLMSLLGRLYQLRDDYQDITSETLSTYDDLDEGSFTLPLIHALEREDKHGGVQLRSILQSARAARSASAAASNDGARLPAETKLLIREILEEAGSLEYTRAVICDLYDETRAALAELENEAGPGGINWMLRLITFQLKM</sequence>
<dbReference type="GO" id="GO:0043386">
    <property type="term" value="P:mycotoxin biosynthetic process"/>
    <property type="evidence" value="ECO:0007669"/>
    <property type="project" value="UniProtKB-ARBA"/>
</dbReference>
<dbReference type="Gene3D" id="1.10.600.10">
    <property type="entry name" value="Farnesyl Diphosphate Synthase"/>
    <property type="match status" value="2"/>
</dbReference>
<keyword evidence="5" id="KW-1185">Reference proteome</keyword>
<evidence type="ECO:0000256" key="3">
    <source>
        <dbReference type="ARBA" id="ARBA00022842"/>
    </source>
</evidence>
<dbReference type="InterPro" id="IPR033749">
    <property type="entry name" value="Polyprenyl_synt_CS"/>
</dbReference>
<keyword evidence="1" id="KW-0808">Transferase</keyword>
<dbReference type="Pfam" id="PF00348">
    <property type="entry name" value="polyprenyl_synt"/>
    <property type="match status" value="1"/>
</dbReference>
<dbReference type="InterPro" id="IPR008949">
    <property type="entry name" value="Isoprenoid_synthase_dom_sf"/>
</dbReference>
<dbReference type="Pfam" id="PF19086">
    <property type="entry name" value="Terpene_syn_C_2"/>
    <property type="match status" value="1"/>
</dbReference>
<organism evidence="5 6">
    <name type="scientific">Pyricularia grisea</name>
    <name type="common">Crabgrass-specific blast fungus</name>
    <name type="synonym">Magnaporthe grisea</name>
    <dbReference type="NCBI Taxonomy" id="148305"/>
    <lineage>
        <taxon>Eukaryota</taxon>
        <taxon>Fungi</taxon>
        <taxon>Dikarya</taxon>
        <taxon>Ascomycota</taxon>
        <taxon>Pezizomycotina</taxon>
        <taxon>Sordariomycetes</taxon>
        <taxon>Sordariomycetidae</taxon>
        <taxon>Magnaporthales</taxon>
        <taxon>Pyriculariaceae</taxon>
        <taxon>Pyricularia</taxon>
    </lineage>
</organism>
<dbReference type="RefSeq" id="XP_030985502.1">
    <property type="nucleotide sequence ID" value="XM_031124885.1"/>
</dbReference>
<accession>A0A6P8BEB7</accession>
<dbReference type="PROSITE" id="PS00723">
    <property type="entry name" value="POLYPRENYL_SYNTHASE_1"/>
    <property type="match status" value="1"/>
</dbReference>
<dbReference type="InterPro" id="IPR000092">
    <property type="entry name" value="Polyprenyl_synt"/>
</dbReference>
<dbReference type="GO" id="GO:0008299">
    <property type="term" value="P:isoprenoid biosynthetic process"/>
    <property type="evidence" value="ECO:0007669"/>
    <property type="project" value="InterPro"/>
</dbReference>
<feature type="region of interest" description="Disordered" evidence="4">
    <location>
        <begin position="426"/>
        <end position="463"/>
    </location>
</feature>
<reference evidence="6" key="3">
    <citation type="submission" date="2025-08" db="UniProtKB">
        <authorList>
            <consortium name="RefSeq"/>
        </authorList>
    </citation>
    <scope>IDENTIFICATION</scope>
    <source>
        <strain evidence="6">NI907</strain>
    </source>
</reference>
<evidence type="ECO:0000313" key="6">
    <source>
        <dbReference type="RefSeq" id="XP_030985502.1"/>
    </source>
</evidence>
<dbReference type="GO" id="GO:0046872">
    <property type="term" value="F:metal ion binding"/>
    <property type="evidence" value="ECO:0007669"/>
    <property type="project" value="UniProtKB-KW"/>
</dbReference>
<protein>
    <submittedName>
        <fullName evidence="6">Uncharacterized protein</fullName>
    </submittedName>
</protein>
<reference evidence="6" key="2">
    <citation type="submission" date="2019-10" db="EMBL/GenBank/DDBJ databases">
        <authorList>
            <consortium name="NCBI Genome Project"/>
        </authorList>
    </citation>
    <scope>NUCLEOTIDE SEQUENCE</scope>
    <source>
        <strain evidence="6">NI907</strain>
    </source>
</reference>
<keyword evidence="3" id="KW-0460">Magnesium</keyword>
<proteinExistence type="predicted"/>
<evidence type="ECO:0000256" key="4">
    <source>
        <dbReference type="SAM" id="MobiDB-lite"/>
    </source>
</evidence>
<dbReference type="AlphaFoldDB" id="A0A6P8BEB7"/>
<keyword evidence="2" id="KW-0479">Metal-binding</keyword>
<dbReference type="SUPFAM" id="SSF48576">
    <property type="entry name" value="Terpenoid synthases"/>
    <property type="match status" value="2"/>
</dbReference>
<reference evidence="6" key="1">
    <citation type="journal article" date="2019" name="Mol. Biol. Evol.">
        <title>Blast fungal genomes show frequent chromosomal changes, gene gains and losses, and effector gene turnover.</title>
        <authorList>
            <person name="Gomez Luciano L.B."/>
            <person name="Jason Tsai I."/>
            <person name="Chuma I."/>
            <person name="Tosa Y."/>
            <person name="Chen Y.H."/>
            <person name="Li J.Y."/>
            <person name="Li M.Y."/>
            <person name="Jade Lu M.Y."/>
            <person name="Nakayashiki H."/>
            <person name="Li W.H."/>
        </authorList>
    </citation>
    <scope>NUCLEOTIDE SEQUENCE</scope>
    <source>
        <strain evidence="6">NI907</strain>
    </source>
</reference>
<evidence type="ECO:0000313" key="5">
    <source>
        <dbReference type="Proteomes" id="UP000515153"/>
    </source>
</evidence>
<dbReference type="GO" id="GO:0046165">
    <property type="term" value="P:alcohol biosynthetic process"/>
    <property type="evidence" value="ECO:0007669"/>
    <property type="project" value="UniProtKB-ARBA"/>
</dbReference>
<dbReference type="PANTHER" id="PTHR12001:SF72">
    <property type="entry name" value="THIJ_PFPI FAMILY PROTEIN (AFU_ORTHOLOGUE AFUA_3G01210)-RELATED"/>
    <property type="match status" value="1"/>
</dbReference>
<gene>
    <name evidence="6" type="ORF">PgNI_04844</name>
</gene>
<dbReference type="PANTHER" id="PTHR12001">
    <property type="entry name" value="GERANYLGERANYL PYROPHOSPHATE SYNTHASE"/>
    <property type="match status" value="1"/>
</dbReference>
<dbReference type="PROSITE" id="PS00444">
    <property type="entry name" value="POLYPRENYL_SYNTHASE_2"/>
    <property type="match status" value="1"/>
</dbReference>
<dbReference type="GO" id="GO:0004659">
    <property type="term" value="F:prenyltransferase activity"/>
    <property type="evidence" value="ECO:0007669"/>
    <property type="project" value="InterPro"/>
</dbReference>